<organism evidence="2 3">
    <name type="scientific">Amycolatopsis taiwanensis</name>
    <dbReference type="NCBI Taxonomy" id="342230"/>
    <lineage>
        <taxon>Bacteria</taxon>
        <taxon>Bacillati</taxon>
        <taxon>Actinomycetota</taxon>
        <taxon>Actinomycetes</taxon>
        <taxon>Pseudonocardiales</taxon>
        <taxon>Pseudonocardiaceae</taxon>
        <taxon>Amycolatopsis</taxon>
    </lineage>
</organism>
<evidence type="ECO:0000313" key="3">
    <source>
        <dbReference type="Proteomes" id="UP001165136"/>
    </source>
</evidence>
<protein>
    <submittedName>
        <fullName evidence="2">Phage tail protein</fullName>
    </submittedName>
</protein>
<feature type="region of interest" description="Disordered" evidence="1">
    <location>
        <begin position="180"/>
        <end position="200"/>
    </location>
</feature>
<name>A0A9W6R7V4_9PSEU</name>
<dbReference type="Pfam" id="PF09684">
    <property type="entry name" value="Tail_P2_I"/>
    <property type="match status" value="1"/>
</dbReference>
<gene>
    <name evidence="2" type="ORF">Atai01_56740</name>
</gene>
<sequence length="200" mass="21655">MRGSVAGLRTPVSIGELLPGLLRDPSLGDFLPRFTRGLDQVLAPILSTMDCFDSYLDPMLAPDDFVDWLAGWVAVEVDQTWPASRRRSAVAQALARHRLRGTAAGLVSHVELMTGYRVELAESGGAAYARRPGGPLPGSPTPLLVIRVRTANPDQVDRRRLERAVAEVCPAHLPYRIELVPPIPGPDTGQAGEYTDGQAR</sequence>
<dbReference type="InterPro" id="IPR006521">
    <property type="entry name" value="Tail_protein_I"/>
</dbReference>
<dbReference type="NCBIfam" id="TIGR02242">
    <property type="entry name" value="tail_TIGR02242"/>
    <property type="match status" value="1"/>
</dbReference>
<dbReference type="Proteomes" id="UP001165136">
    <property type="component" value="Unassembled WGS sequence"/>
</dbReference>
<dbReference type="EMBL" id="BSTI01000014">
    <property type="protein sequence ID" value="GLY69055.1"/>
    <property type="molecule type" value="Genomic_DNA"/>
</dbReference>
<dbReference type="RefSeq" id="WP_084143748.1">
    <property type="nucleotide sequence ID" value="NZ_BSTI01000014.1"/>
</dbReference>
<dbReference type="AlphaFoldDB" id="A0A9W6R7V4"/>
<proteinExistence type="predicted"/>
<evidence type="ECO:0000313" key="2">
    <source>
        <dbReference type="EMBL" id="GLY69055.1"/>
    </source>
</evidence>
<keyword evidence="3" id="KW-1185">Reference proteome</keyword>
<comment type="caution">
    <text evidence="2">The sequence shown here is derived from an EMBL/GenBank/DDBJ whole genome shotgun (WGS) entry which is preliminary data.</text>
</comment>
<evidence type="ECO:0000256" key="1">
    <source>
        <dbReference type="SAM" id="MobiDB-lite"/>
    </source>
</evidence>
<reference evidence="2" key="1">
    <citation type="submission" date="2023-03" db="EMBL/GenBank/DDBJ databases">
        <title>Amycolatopsis taiwanensis NBRC 103393.</title>
        <authorList>
            <person name="Ichikawa N."/>
            <person name="Sato H."/>
            <person name="Tonouchi N."/>
        </authorList>
    </citation>
    <scope>NUCLEOTIDE SEQUENCE</scope>
    <source>
        <strain evidence="2">NBRC 103393</strain>
    </source>
</reference>
<dbReference type="InterPro" id="IPR011748">
    <property type="entry name" value="Unchr_phage_tail-like"/>
</dbReference>
<accession>A0A9W6R7V4</accession>